<dbReference type="PROSITE" id="PS01183">
    <property type="entry name" value="UBIE_1"/>
    <property type="match status" value="1"/>
</dbReference>
<proteinExistence type="inferred from homology"/>
<dbReference type="InterPro" id="IPR029063">
    <property type="entry name" value="SAM-dependent_MTases_sf"/>
</dbReference>
<dbReference type="PROSITE" id="PS51608">
    <property type="entry name" value="SAM_MT_UBIE"/>
    <property type="match status" value="1"/>
</dbReference>
<dbReference type="OrthoDB" id="9808140at2"/>
<evidence type="ECO:0000313" key="6">
    <source>
        <dbReference type="EMBL" id="ACY49211.1"/>
    </source>
</evidence>
<gene>
    <name evidence="5" type="primary">menG</name>
    <name evidence="6" type="ordered locus">Rmar_2332</name>
</gene>
<comment type="pathway">
    <text evidence="5">Quinol/quinone metabolism; menaquinone biosynthesis; menaquinol from 1,4-dihydroxy-2-naphthoate: step 2/2.</text>
</comment>
<dbReference type="GO" id="GO:0009234">
    <property type="term" value="P:menaquinone biosynthetic process"/>
    <property type="evidence" value="ECO:0007669"/>
    <property type="project" value="UniProtKB-UniRule"/>
</dbReference>
<dbReference type="PANTHER" id="PTHR43591:SF24">
    <property type="entry name" value="2-METHOXY-6-POLYPRENYL-1,4-BENZOQUINOL METHYLASE, MITOCHONDRIAL"/>
    <property type="match status" value="1"/>
</dbReference>
<keyword evidence="4 5" id="KW-0949">S-adenosyl-L-methionine</keyword>
<dbReference type="EC" id="2.1.1.163" evidence="5"/>
<sequence>MPHRRKHYPPIGEKRGKKRQVAAMFDAIAPRYDLLNRILSAGIDRRWRRRAVEMIAPEQPRRVLDVATGTADLAIEVARRLPVERVVGVDIAESMLQVGRQKVDRLGLSERVVLRRGDAEKLPFSDAQFDAVLVAFGVRNFENLERGLRESYRVLRPGGVLVVLEFSRPRTPVIRTLYRWYAHHVLPRIGAWLSRDEGAYRYLPASVEAFPDGPDFLRRMEKVGFRDLQWKPLTFGIASLYRGRR</sequence>
<comment type="catalytic activity">
    <reaction evidence="5">
        <text>a 2-demethylmenaquinol + S-adenosyl-L-methionine = a menaquinol + S-adenosyl-L-homocysteine + H(+)</text>
        <dbReference type="Rhea" id="RHEA:42640"/>
        <dbReference type="Rhea" id="RHEA-COMP:9539"/>
        <dbReference type="Rhea" id="RHEA-COMP:9563"/>
        <dbReference type="ChEBI" id="CHEBI:15378"/>
        <dbReference type="ChEBI" id="CHEBI:18151"/>
        <dbReference type="ChEBI" id="CHEBI:55437"/>
        <dbReference type="ChEBI" id="CHEBI:57856"/>
        <dbReference type="ChEBI" id="CHEBI:59789"/>
        <dbReference type="EC" id="2.1.1.163"/>
    </reaction>
</comment>
<keyword evidence="3 5" id="KW-0808">Transferase</keyword>
<reference evidence="6 7" key="1">
    <citation type="journal article" date="2009" name="Stand. Genomic Sci.">
        <title>Complete genome sequence of Rhodothermus marinus type strain (R-10).</title>
        <authorList>
            <person name="Nolan M."/>
            <person name="Tindall B.J."/>
            <person name="Pomrenke H."/>
            <person name="Lapidus A."/>
            <person name="Copeland A."/>
            <person name="Glavina Del Rio T."/>
            <person name="Lucas S."/>
            <person name="Chen F."/>
            <person name="Tice H."/>
            <person name="Cheng J.F."/>
            <person name="Saunders E."/>
            <person name="Han C."/>
            <person name="Bruce D."/>
            <person name="Goodwin L."/>
            <person name="Chain P."/>
            <person name="Pitluck S."/>
            <person name="Ovchinikova G."/>
            <person name="Pati A."/>
            <person name="Ivanova N."/>
            <person name="Mavromatis K."/>
            <person name="Chen A."/>
            <person name="Palaniappan K."/>
            <person name="Land M."/>
            <person name="Hauser L."/>
            <person name="Chang Y.J."/>
            <person name="Jeffries C.D."/>
            <person name="Brettin T."/>
            <person name="Goker M."/>
            <person name="Bristow J."/>
            <person name="Eisen J.A."/>
            <person name="Markowitz V."/>
            <person name="Hugenholtz P."/>
            <person name="Kyrpides N.C."/>
            <person name="Klenk H.P."/>
            <person name="Detter J.C."/>
        </authorList>
    </citation>
    <scope>NUCLEOTIDE SEQUENCE [LARGE SCALE GENOMIC DNA]</scope>
    <source>
        <strain evidence="7">ATCC 43812 / DSM 4252 / R-10</strain>
    </source>
</reference>
<keyword evidence="6" id="KW-0830">Ubiquinone</keyword>
<comment type="caution">
    <text evidence="5">Lacks conserved residue(s) required for the propagation of feature annotation.</text>
</comment>
<protein>
    <recommendedName>
        <fullName evidence="5">Demethylmenaquinone methyltransferase</fullName>
        <ecNumber evidence="5">2.1.1.163</ecNumber>
    </recommendedName>
</protein>
<keyword evidence="7" id="KW-1185">Reference proteome</keyword>
<feature type="binding site" evidence="5">
    <location>
        <position position="90"/>
    </location>
    <ligand>
        <name>S-adenosyl-L-methionine</name>
        <dbReference type="ChEBI" id="CHEBI:59789"/>
    </ligand>
</feature>
<dbReference type="PROSITE" id="PS01184">
    <property type="entry name" value="UBIE_2"/>
    <property type="match status" value="1"/>
</dbReference>
<evidence type="ECO:0000256" key="1">
    <source>
        <dbReference type="ARBA" id="ARBA00022428"/>
    </source>
</evidence>
<dbReference type="GO" id="GO:0043770">
    <property type="term" value="F:demethylmenaquinone methyltransferase activity"/>
    <property type="evidence" value="ECO:0007669"/>
    <property type="project" value="UniProtKB-UniRule"/>
</dbReference>
<dbReference type="SUPFAM" id="SSF53335">
    <property type="entry name" value="S-adenosyl-L-methionine-dependent methyltransferases"/>
    <property type="match status" value="1"/>
</dbReference>
<comment type="function">
    <text evidence="5">Methyltransferase required for the conversion of demethylmenaquinol (DMKH2) to menaquinol (MKH2).</text>
</comment>
<comment type="similarity">
    <text evidence="5">Belongs to the class I-like SAM-binding methyltransferase superfamily. MenG/UbiE family.</text>
</comment>
<dbReference type="Pfam" id="PF01209">
    <property type="entry name" value="Ubie_methyltran"/>
    <property type="match status" value="1"/>
</dbReference>
<feature type="binding site" evidence="5">
    <location>
        <position position="70"/>
    </location>
    <ligand>
        <name>S-adenosyl-L-methionine</name>
        <dbReference type="ChEBI" id="CHEBI:59789"/>
    </ligand>
</feature>
<organism evidence="6 7">
    <name type="scientific">Rhodothermus marinus (strain ATCC 43812 / DSM 4252 / R-10)</name>
    <name type="common">Rhodothermus obamensis</name>
    <dbReference type="NCBI Taxonomy" id="518766"/>
    <lineage>
        <taxon>Bacteria</taxon>
        <taxon>Pseudomonadati</taxon>
        <taxon>Rhodothermota</taxon>
        <taxon>Rhodothermia</taxon>
        <taxon>Rhodothermales</taxon>
        <taxon>Rhodothermaceae</taxon>
        <taxon>Rhodothermus</taxon>
    </lineage>
</organism>
<keyword evidence="1 5" id="KW-0474">Menaquinone biosynthesis</keyword>
<dbReference type="KEGG" id="rmr:Rmar_2332"/>
<dbReference type="PANTHER" id="PTHR43591">
    <property type="entry name" value="METHYLTRANSFERASE"/>
    <property type="match status" value="1"/>
</dbReference>
<dbReference type="NCBIfam" id="NF001244">
    <property type="entry name" value="PRK00216.1-5"/>
    <property type="match status" value="1"/>
</dbReference>
<dbReference type="NCBIfam" id="TIGR01934">
    <property type="entry name" value="MenG_MenH_UbiE"/>
    <property type="match status" value="1"/>
</dbReference>
<dbReference type="CDD" id="cd02440">
    <property type="entry name" value="AdoMet_MTases"/>
    <property type="match status" value="1"/>
</dbReference>
<dbReference type="InterPro" id="IPR023576">
    <property type="entry name" value="UbiE/COQ5_MeTrFase_CS"/>
</dbReference>
<evidence type="ECO:0000313" key="7">
    <source>
        <dbReference type="Proteomes" id="UP000002221"/>
    </source>
</evidence>
<dbReference type="Gene3D" id="3.40.50.150">
    <property type="entry name" value="Vaccinia Virus protein VP39"/>
    <property type="match status" value="1"/>
</dbReference>
<dbReference type="eggNOG" id="COG2226">
    <property type="taxonomic scope" value="Bacteria"/>
</dbReference>
<evidence type="ECO:0000256" key="3">
    <source>
        <dbReference type="ARBA" id="ARBA00022679"/>
    </source>
</evidence>
<dbReference type="UniPathway" id="UPA00079">
    <property type="reaction ID" value="UER00169"/>
</dbReference>
<dbReference type="RefSeq" id="WP_012844821.1">
    <property type="nucleotide sequence ID" value="NC_013501.1"/>
</dbReference>
<dbReference type="Proteomes" id="UP000002221">
    <property type="component" value="Chromosome"/>
</dbReference>
<dbReference type="EMBL" id="CP001807">
    <property type="protein sequence ID" value="ACY49211.1"/>
    <property type="molecule type" value="Genomic_DNA"/>
</dbReference>
<dbReference type="InterPro" id="IPR004033">
    <property type="entry name" value="UbiE/COQ5_MeTrFase"/>
</dbReference>
<accession>D0MEI3</accession>
<name>D0MEI3_RHOM4</name>
<dbReference type="AlphaFoldDB" id="D0MEI3"/>
<feature type="binding site" evidence="5">
    <location>
        <begin position="118"/>
        <end position="119"/>
    </location>
    <ligand>
        <name>S-adenosyl-L-methionine</name>
        <dbReference type="ChEBI" id="CHEBI:59789"/>
    </ligand>
</feature>
<dbReference type="HOGENOM" id="CLU_037990_0_0_10"/>
<evidence type="ECO:0000256" key="4">
    <source>
        <dbReference type="ARBA" id="ARBA00022691"/>
    </source>
</evidence>
<evidence type="ECO:0000256" key="2">
    <source>
        <dbReference type="ARBA" id="ARBA00022603"/>
    </source>
</evidence>
<keyword evidence="2 5" id="KW-0489">Methyltransferase</keyword>
<dbReference type="STRING" id="518766.Rmar_2332"/>
<dbReference type="HAMAP" id="MF_01813">
    <property type="entry name" value="MenG_UbiE_methyltr"/>
    <property type="match status" value="1"/>
</dbReference>
<evidence type="ECO:0000256" key="5">
    <source>
        <dbReference type="HAMAP-Rule" id="MF_01813"/>
    </source>
</evidence>
<dbReference type="GO" id="GO:0032259">
    <property type="term" value="P:methylation"/>
    <property type="evidence" value="ECO:0007669"/>
    <property type="project" value="UniProtKB-KW"/>
</dbReference>